<reference evidence="11" key="1">
    <citation type="submission" date="2022-06" db="EMBL/GenBank/DDBJ databases">
        <authorList>
            <person name="Berger JAMES D."/>
            <person name="Berger JAMES D."/>
        </authorList>
    </citation>
    <scope>NUCLEOTIDE SEQUENCE [LARGE SCALE GENOMIC DNA]</scope>
</reference>
<reference evidence="12" key="2">
    <citation type="submission" date="2023-11" db="UniProtKB">
        <authorList>
            <consortium name="WormBaseParasite"/>
        </authorList>
    </citation>
    <scope>IDENTIFICATION</scope>
</reference>
<name>A0AA85IZF9_TRIRE</name>
<evidence type="ECO:0000256" key="5">
    <source>
        <dbReference type="ARBA" id="ARBA00022729"/>
    </source>
</evidence>
<dbReference type="AlphaFoldDB" id="A0AA85IZF9"/>
<dbReference type="InterPro" id="IPR016024">
    <property type="entry name" value="ARM-type_fold"/>
</dbReference>
<feature type="chain" id="PRO_5041643895" description="Nucleotide exchange factor SIL1" evidence="10">
    <location>
        <begin position="18"/>
        <end position="449"/>
    </location>
</feature>
<keyword evidence="5 10" id="KW-0732">Signal</keyword>
<evidence type="ECO:0000256" key="7">
    <source>
        <dbReference type="ARBA" id="ARBA00022927"/>
    </source>
</evidence>
<evidence type="ECO:0000256" key="3">
    <source>
        <dbReference type="ARBA" id="ARBA00015352"/>
    </source>
</evidence>
<dbReference type="InterPro" id="IPR011989">
    <property type="entry name" value="ARM-like"/>
</dbReference>
<dbReference type="PANTHER" id="PTHR19316:SF35">
    <property type="entry name" value="NUCLEOTIDE EXCHANGE FACTOR SIL1"/>
    <property type="match status" value="1"/>
</dbReference>
<evidence type="ECO:0000256" key="4">
    <source>
        <dbReference type="ARBA" id="ARBA00022448"/>
    </source>
</evidence>
<evidence type="ECO:0000256" key="1">
    <source>
        <dbReference type="ARBA" id="ARBA00004319"/>
    </source>
</evidence>
<evidence type="ECO:0000256" key="10">
    <source>
        <dbReference type="SAM" id="SignalP"/>
    </source>
</evidence>
<evidence type="ECO:0000256" key="2">
    <source>
        <dbReference type="ARBA" id="ARBA00010588"/>
    </source>
</evidence>
<evidence type="ECO:0000256" key="6">
    <source>
        <dbReference type="ARBA" id="ARBA00022824"/>
    </source>
</evidence>
<dbReference type="Proteomes" id="UP000050795">
    <property type="component" value="Unassembled WGS sequence"/>
</dbReference>
<organism evidence="11 12">
    <name type="scientific">Trichobilharzia regenti</name>
    <name type="common">Nasal bird schistosome</name>
    <dbReference type="NCBI Taxonomy" id="157069"/>
    <lineage>
        <taxon>Eukaryota</taxon>
        <taxon>Metazoa</taxon>
        <taxon>Spiralia</taxon>
        <taxon>Lophotrochozoa</taxon>
        <taxon>Platyhelminthes</taxon>
        <taxon>Trematoda</taxon>
        <taxon>Digenea</taxon>
        <taxon>Strigeidida</taxon>
        <taxon>Schistosomatoidea</taxon>
        <taxon>Schistosomatidae</taxon>
        <taxon>Trichobilharzia</taxon>
    </lineage>
</organism>
<keyword evidence="6" id="KW-0256">Endoplasmic reticulum</keyword>
<dbReference type="WBParaSite" id="TREG1_11810.3">
    <property type="protein sequence ID" value="TREG1_11810.3"/>
    <property type="gene ID" value="TREG1_11810"/>
</dbReference>
<evidence type="ECO:0000313" key="12">
    <source>
        <dbReference type="WBParaSite" id="TREG1_11810.3"/>
    </source>
</evidence>
<comment type="subcellular location">
    <subcellularLocation>
        <location evidence="1">Endoplasmic reticulum lumen</location>
    </subcellularLocation>
</comment>
<sequence>MKTLGVLIVMGVFFVDSLNISRSSEFIPTDEWKEILPGQIIPPGLHVRQNLQTGFTEARLMNNKSNESYVNTNNNITGIALLSQSTQNRAGDTSGHHSVKNRQRFRSYEELRTDFQKMNVGVRTDAEIINEICLELEDGNVTNERLEVLLEDLSYYLHQIDNAKIFANNGNFPLILKLLLHPDHRVKKKALQAIGAAIQGNSEVKAIALREGILEKLHYILKANLDEQNYTKSSEILLGGILTLGALLRHFPLSQKQFFFTVQFQPTGYELLSQIASLDAPDNEAISRKLCVRVITLLTDLYSERLTAQSVSKENPTKANVDTWNIYAGIPFEEGFVSSGFCGRLRFSLQRDIQGSTLMGGLSTSVNHDLREKVVTACLKFANLCDWASLGSTEKHHIRTQLDLLIGEYELLSKDEVNENDSYFTDMLQKCQKLKSTLQYESDFQKTDL</sequence>
<dbReference type="InterPro" id="IPR050693">
    <property type="entry name" value="Hsp70_NEF-Inhibitors"/>
</dbReference>
<dbReference type="SUPFAM" id="SSF48371">
    <property type="entry name" value="ARM repeat"/>
    <property type="match status" value="1"/>
</dbReference>
<keyword evidence="8" id="KW-0811">Translocation</keyword>
<keyword evidence="9" id="KW-0325">Glycoprotein</keyword>
<comment type="similarity">
    <text evidence="2">Belongs to the SIL1 family.</text>
</comment>
<evidence type="ECO:0000256" key="9">
    <source>
        <dbReference type="ARBA" id="ARBA00023180"/>
    </source>
</evidence>
<dbReference type="GO" id="GO:0000774">
    <property type="term" value="F:adenyl-nucleotide exchange factor activity"/>
    <property type="evidence" value="ECO:0007669"/>
    <property type="project" value="TreeGrafter"/>
</dbReference>
<evidence type="ECO:0000256" key="8">
    <source>
        <dbReference type="ARBA" id="ARBA00023010"/>
    </source>
</evidence>
<dbReference type="PANTHER" id="PTHR19316">
    <property type="entry name" value="PROTEIN FOLDING REGULATOR"/>
    <property type="match status" value="1"/>
</dbReference>
<dbReference type="GO" id="GO:0005788">
    <property type="term" value="C:endoplasmic reticulum lumen"/>
    <property type="evidence" value="ECO:0007669"/>
    <property type="project" value="UniProtKB-SubCell"/>
</dbReference>
<protein>
    <recommendedName>
        <fullName evidence="3">Nucleotide exchange factor SIL1</fullName>
    </recommendedName>
</protein>
<dbReference type="Gene3D" id="1.25.10.10">
    <property type="entry name" value="Leucine-rich Repeat Variant"/>
    <property type="match status" value="1"/>
</dbReference>
<keyword evidence="4" id="KW-0813">Transport</keyword>
<accession>A0AA85IZF9</accession>
<evidence type="ECO:0000313" key="11">
    <source>
        <dbReference type="Proteomes" id="UP000050795"/>
    </source>
</evidence>
<proteinExistence type="inferred from homology"/>
<keyword evidence="11" id="KW-1185">Reference proteome</keyword>
<feature type="signal peptide" evidence="10">
    <location>
        <begin position="1"/>
        <end position="17"/>
    </location>
</feature>
<keyword evidence="7" id="KW-0653">Protein transport</keyword>
<dbReference type="GO" id="GO:0015031">
    <property type="term" value="P:protein transport"/>
    <property type="evidence" value="ECO:0007669"/>
    <property type="project" value="UniProtKB-KW"/>
</dbReference>